<proteinExistence type="predicted"/>
<sequence>YVTKELSKSLAIIKWPRKLRRIRTNQKWPLMDTGDDFDDLRLHWHYLTQTDPESLELLRDETEQETGIETIVLGIQT</sequence>
<gene>
    <name evidence="1" type="ORF">S12H4_52258</name>
</gene>
<protein>
    <submittedName>
        <fullName evidence="1">Uncharacterized protein</fullName>
    </submittedName>
</protein>
<name>X1V2W7_9ZZZZ</name>
<comment type="caution">
    <text evidence="1">The sequence shown here is derived from an EMBL/GenBank/DDBJ whole genome shotgun (WGS) entry which is preliminary data.</text>
</comment>
<reference evidence="1" key="1">
    <citation type="journal article" date="2014" name="Front. Microbiol.">
        <title>High frequency of phylogenetically diverse reductive dehalogenase-homologous genes in deep subseafloor sedimentary metagenomes.</title>
        <authorList>
            <person name="Kawai M."/>
            <person name="Futagami T."/>
            <person name="Toyoda A."/>
            <person name="Takaki Y."/>
            <person name="Nishi S."/>
            <person name="Hori S."/>
            <person name="Arai W."/>
            <person name="Tsubouchi T."/>
            <person name="Morono Y."/>
            <person name="Uchiyama I."/>
            <person name="Ito T."/>
            <person name="Fujiyama A."/>
            <person name="Inagaki F."/>
            <person name="Takami H."/>
        </authorList>
    </citation>
    <scope>NUCLEOTIDE SEQUENCE</scope>
    <source>
        <strain evidence="1">Expedition CK06-06</strain>
    </source>
</reference>
<evidence type="ECO:0000313" key="1">
    <source>
        <dbReference type="EMBL" id="GAJ06506.1"/>
    </source>
</evidence>
<dbReference type="AlphaFoldDB" id="X1V2W7"/>
<dbReference type="EMBL" id="BARW01033133">
    <property type="protein sequence ID" value="GAJ06506.1"/>
    <property type="molecule type" value="Genomic_DNA"/>
</dbReference>
<feature type="non-terminal residue" evidence="1">
    <location>
        <position position="1"/>
    </location>
</feature>
<accession>X1V2W7</accession>
<organism evidence="1">
    <name type="scientific">marine sediment metagenome</name>
    <dbReference type="NCBI Taxonomy" id="412755"/>
    <lineage>
        <taxon>unclassified sequences</taxon>
        <taxon>metagenomes</taxon>
        <taxon>ecological metagenomes</taxon>
    </lineage>
</organism>